<comment type="similarity">
    <text evidence="1">Belongs to the Gfo/Idh/MocA family.</text>
</comment>
<organism evidence="5 6">
    <name type="scientific">Rhizomicrobium electricum</name>
    <dbReference type="NCBI Taxonomy" id="480070"/>
    <lineage>
        <taxon>Bacteria</taxon>
        <taxon>Pseudomonadati</taxon>
        <taxon>Pseudomonadota</taxon>
        <taxon>Alphaproteobacteria</taxon>
        <taxon>Micropepsales</taxon>
        <taxon>Micropepsaceae</taxon>
        <taxon>Rhizomicrobium</taxon>
    </lineage>
</organism>
<dbReference type="InterPro" id="IPR051317">
    <property type="entry name" value="Gfo/Idh/MocA_oxidoreduct"/>
</dbReference>
<evidence type="ECO:0000256" key="1">
    <source>
        <dbReference type="ARBA" id="ARBA00010928"/>
    </source>
</evidence>
<dbReference type="NCBIfam" id="NF008607">
    <property type="entry name" value="PRK11579.1"/>
    <property type="match status" value="1"/>
</dbReference>
<dbReference type="EMBL" id="BAAADD010000002">
    <property type="protein sequence ID" value="GAA0562617.1"/>
    <property type="molecule type" value="Genomic_DNA"/>
</dbReference>
<dbReference type="Gene3D" id="3.40.50.720">
    <property type="entry name" value="NAD(P)-binding Rossmann-like Domain"/>
    <property type="match status" value="1"/>
</dbReference>
<accession>A0ABP3PFV4</accession>
<dbReference type="InterPro" id="IPR000683">
    <property type="entry name" value="Gfo/Idh/MocA-like_OxRdtase_N"/>
</dbReference>
<dbReference type="Proteomes" id="UP001499951">
    <property type="component" value="Unassembled WGS sequence"/>
</dbReference>
<protein>
    <submittedName>
        <fullName evidence="5">Oxidoreductase</fullName>
    </submittedName>
</protein>
<sequence length="340" mass="37161">MIRVAVIGYGLAGRVFHAPLVAATEGLELAAIVSSRKDEIAAAWPTVRIAADPEEVFADPSIDLAVVATPNDSHFDLAARALAAAKHVVIDKPFALTSAQAKDLIERARGRLLTVFHNRRWDGDFLTIKKLRENGTLGEIAYLESRFDLYRPVVQDRWRERSGLATGIWYDLGAHLLDQALQLFGRPLGIFADLAARRPGAQTTDYFHVVLRYPTTRVVLAGDNLAPTDLRFVAHGTRASFIKRGLDPQQAHLSNGLTPRDAAYGREVVPARLVLPDGCARDVTVERGDYGAFYANVRDALHGVAPLAVTPAEAHSVMELLETGEESARAARELPLVPLR</sequence>
<evidence type="ECO:0000313" key="6">
    <source>
        <dbReference type="Proteomes" id="UP001499951"/>
    </source>
</evidence>
<dbReference type="RefSeq" id="WP_166932385.1">
    <property type="nucleotide sequence ID" value="NZ_BAAADD010000002.1"/>
</dbReference>
<evidence type="ECO:0000256" key="2">
    <source>
        <dbReference type="ARBA" id="ARBA00023002"/>
    </source>
</evidence>
<dbReference type="InterPro" id="IPR055170">
    <property type="entry name" value="GFO_IDH_MocA-like_dom"/>
</dbReference>
<evidence type="ECO:0000259" key="4">
    <source>
        <dbReference type="Pfam" id="PF22725"/>
    </source>
</evidence>
<dbReference type="Pfam" id="PF22725">
    <property type="entry name" value="GFO_IDH_MocA_C3"/>
    <property type="match status" value="1"/>
</dbReference>
<name>A0ABP3PFV4_9PROT</name>
<comment type="caution">
    <text evidence="5">The sequence shown here is derived from an EMBL/GenBank/DDBJ whole genome shotgun (WGS) entry which is preliminary data.</text>
</comment>
<keyword evidence="2" id="KW-0560">Oxidoreductase</keyword>
<keyword evidence="6" id="KW-1185">Reference proteome</keyword>
<gene>
    <name evidence="5" type="ORF">GCM10008942_08800</name>
</gene>
<dbReference type="PANTHER" id="PTHR43708:SF5">
    <property type="entry name" value="CONSERVED EXPRESSED OXIDOREDUCTASE (EUROFUNG)-RELATED"/>
    <property type="match status" value="1"/>
</dbReference>
<evidence type="ECO:0000259" key="3">
    <source>
        <dbReference type="Pfam" id="PF01408"/>
    </source>
</evidence>
<dbReference type="Gene3D" id="3.30.360.10">
    <property type="entry name" value="Dihydrodipicolinate Reductase, domain 2"/>
    <property type="match status" value="1"/>
</dbReference>
<proteinExistence type="inferred from homology"/>
<dbReference type="PANTHER" id="PTHR43708">
    <property type="entry name" value="CONSERVED EXPRESSED OXIDOREDUCTASE (EUROFUNG)"/>
    <property type="match status" value="1"/>
</dbReference>
<reference evidence="6" key="1">
    <citation type="journal article" date="2019" name="Int. J. Syst. Evol. Microbiol.">
        <title>The Global Catalogue of Microorganisms (GCM) 10K type strain sequencing project: providing services to taxonomists for standard genome sequencing and annotation.</title>
        <authorList>
            <consortium name="The Broad Institute Genomics Platform"/>
            <consortium name="The Broad Institute Genome Sequencing Center for Infectious Disease"/>
            <person name="Wu L."/>
            <person name="Ma J."/>
        </authorList>
    </citation>
    <scope>NUCLEOTIDE SEQUENCE [LARGE SCALE GENOMIC DNA]</scope>
    <source>
        <strain evidence="6">JCM 15089</strain>
    </source>
</reference>
<dbReference type="Pfam" id="PF01408">
    <property type="entry name" value="GFO_IDH_MocA"/>
    <property type="match status" value="1"/>
</dbReference>
<feature type="domain" description="GFO/IDH/MocA-like oxidoreductase" evidence="4">
    <location>
        <begin position="125"/>
        <end position="241"/>
    </location>
</feature>
<dbReference type="InterPro" id="IPR036291">
    <property type="entry name" value="NAD(P)-bd_dom_sf"/>
</dbReference>
<feature type="domain" description="Gfo/Idh/MocA-like oxidoreductase N-terminal" evidence="3">
    <location>
        <begin position="2"/>
        <end position="114"/>
    </location>
</feature>
<evidence type="ECO:0000313" key="5">
    <source>
        <dbReference type="EMBL" id="GAA0562617.1"/>
    </source>
</evidence>
<dbReference type="SUPFAM" id="SSF51735">
    <property type="entry name" value="NAD(P)-binding Rossmann-fold domains"/>
    <property type="match status" value="1"/>
</dbReference>